<feature type="chain" id="PRO_5045590676" evidence="1">
    <location>
        <begin position="24"/>
        <end position="150"/>
    </location>
</feature>
<dbReference type="Proteomes" id="UP000637267">
    <property type="component" value="Unassembled WGS sequence"/>
</dbReference>
<evidence type="ECO:0000313" key="3">
    <source>
        <dbReference type="Proteomes" id="UP000637267"/>
    </source>
</evidence>
<gene>
    <name evidence="2" type="ORF">GCM10010970_18110</name>
</gene>
<keyword evidence="3" id="KW-1185">Reference proteome</keyword>
<dbReference type="EMBL" id="BMLX01000002">
    <property type="protein sequence ID" value="GGP21019.1"/>
    <property type="molecule type" value="Genomic_DNA"/>
</dbReference>
<feature type="signal peptide" evidence="1">
    <location>
        <begin position="1"/>
        <end position="23"/>
    </location>
</feature>
<accession>A0ABQ2P991</accession>
<evidence type="ECO:0000256" key="1">
    <source>
        <dbReference type="SAM" id="SignalP"/>
    </source>
</evidence>
<organism evidence="2 3">
    <name type="scientific">Silvimonas iriomotensis</name>
    <dbReference type="NCBI Taxonomy" id="449662"/>
    <lineage>
        <taxon>Bacteria</taxon>
        <taxon>Pseudomonadati</taxon>
        <taxon>Pseudomonadota</taxon>
        <taxon>Betaproteobacteria</taxon>
        <taxon>Neisseriales</taxon>
        <taxon>Chitinibacteraceae</taxon>
        <taxon>Silvimonas</taxon>
    </lineage>
</organism>
<reference evidence="3" key="1">
    <citation type="journal article" date="2019" name="Int. J. Syst. Evol. Microbiol.">
        <title>The Global Catalogue of Microorganisms (GCM) 10K type strain sequencing project: providing services to taxonomists for standard genome sequencing and annotation.</title>
        <authorList>
            <consortium name="The Broad Institute Genomics Platform"/>
            <consortium name="The Broad Institute Genome Sequencing Center for Infectious Disease"/>
            <person name="Wu L."/>
            <person name="Ma J."/>
        </authorList>
    </citation>
    <scope>NUCLEOTIDE SEQUENCE [LARGE SCALE GENOMIC DNA]</scope>
    <source>
        <strain evidence="3">CGMCC 1.8859</strain>
    </source>
</reference>
<proteinExistence type="predicted"/>
<keyword evidence="1" id="KW-0732">Signal</keyword>
<comment type="caution">
    <text evidence="2">The sequence shown here is derived from an EMBL/GenBank/DDBJ whole genome shotgun (WGS) entry which is preliminary data.</text>
</comment>
<evidence type="ECO:0000313" key="2">
    <source>
        <dbReference type="EMBL" id="GGP21019.1"/>
    </source>
</evidence>
<name>A0ABQ2P991_9NEIS</name>
<protein>
    <submittedName>
        <fullName evidence="2">Uncharacterized protein</fullName>
    </submittedName>
</protein>
<sequence>MKNMLTRLTLTLTLAMLAATAVAADAPALAQIERAKAGLQKATALLGGAPTGAADERIRQSCNVYYVAAQAIKAIPNAKDPVFSALLDADLAAHDAAGAAEGKAYRLHLGASLDEQDKASAALNDALEHTRYNIGVSSADCEKLGIHLTD</sequence>